<accession>A0A815STV1</accession>
<keyword evidence="1" id="KW-0472">Membrane</keyword>
<dbReference type="EMBL" id="CAJNOJ010000606">
    <property type="protein sequence ID" value="CAF1495227.1"/>
    <property type="molecule type" value="Genomic_DNA"/>
</dbReference>
<keyword evidence="1" id="KW-0812">Transmembrane</keyword>
<dbReference type="OrthoDB" id="10009019at2759"/>
<name>A0A815STV1_ADIRI</name>
<keyword evidence="1" id="KW-1133">Transmembrane helix</keyword>
<reference evidence="2" key="1">
    <citation type="submission" date="2021-02" db="EMBL/GenBank/DDBJ databases">
        <authorList>
            <person name="Nowell W R."/>
        </authorList>
    </citation>
    <scope>NUCLEOTIDE SEQUENCE</scope>
</reference>
<protein>
    <submittedName>
        <fullName evidence="2">Uncharacterized protein</fullName>
    </submittedName>
</protein>
<dbReference type="Proteomes" id="UP000663852">
    <property type="component" value="Unassembled WGS sequence"/>
</dbReference>
<dbReference type="Proteomes" id="UP000663828">
    <property type="component" value="Unassembled WGS sequence"/>
</dbReference>
<evidence type="ECO:0000256" key="1">
    <source>
        <dbReference type="SAM" id="Phobius"/>
    </source>
</evidence>
<feature type="transmembrane region" description="Helical" evidence="1">
    <location>
        <begin position="179"/>
        <end position="198"/>
    </location>
</feature>
<evidence type="ECO:0000313" key="4">
    <source>
        <dbReference type="Proteomes" id="UP000663828"/>
    </source>
</evidence>
<dbReference type="AlphaFoldDB" id="A0A815STV1"/>
<proteinExistence type="predicted"/>
<evidence type="ECO:0000313" key="3">
    <source>
        <dbReference type="EMBL" id="CAF1626533.1"/>
    </source>
</evidence>
<evidence type="ECO:0000313" key="2">
    <source>
        <dbReference type="EMBL" id="CAF1495227.1"/>
    </source>
</evidence>
<comment type="caution">
    <text evidence="2">The sequence shown here is derived from an EMBL/GenBank/DDBJ whole genome shotgun (WGS) entry which is preliminary data.</text>
</comment>
<dbReference type="EMBL" id="CAJNOR010007977">
    <property type="protein sequence ID" value="CAF1626533.1"/>
    <property type="molecule type" value="Genomic_DNA"/>
</dbReference>
<feature type="transmembrane region" description="Helical" evidence="1">
    <location>
        <begin position="12"/>
        <end position="31"/>
    </location>
</feature>
<gene>
    <name evidence="2" type="ORF">EDS130_LOCUS42270</name>
    <name evidence="3" type="ORF">XAT740_LOCUS50984</name>
</gene>
<sequence>MAPRHSTYQGSNYALSFGAIITSLILIAVLWKARAGIFKLMIKKMFSMKYTWSEGLEQTATLDIFGEKFVLRDRKQCCFVVPRVCLWLMIGVVIGVTLMVFIDGLILNVIYLPSNEKCPDDGDMDCYSTKQSRYFYCNSSDILVPDAMGTSICYRWFKRGISTLEVLEQIGLCTGLFEVFSWGVGLYLRWLLFAYKFPDPANGANYAHPYLALISTSVSFAIPIVILVVLTVYYISITGLTIAVIIGLLFIVIPMQVLVWSWRRNKRLTIMTELEFNRMGVATVEKQQTTIEIQQQ</sequence>
<evidence type="ECO:0000313" key="5">
    <source>
        <dbReference type="Proteomes" id="UP000663852"/>
    </source>
</evidence>
<feature type="transmembrane region" description="Helical" evidence="1">
    <location>
        <begin position="241"/>
        <end position="262"/>
    </location>
</feature>
<feature type="transmembrane region" description="Helical" evidence="1">
    <location>
        <begin position="84"/>
        <end position="111"/>
    </location>
</feature>
<feature type="transmembrane region" description="Helical" evidence="1">
    <location>
        <begin position="210"/>
        <end position="235"/>
    </location>
</feature>
<organism evidence="2 5">
    <name type="scientific">Adineta ricciae</name>
    <name type="common">Rotifer</name>
    <dbReference type="NCBI Taxonomy" id="249248"/>
    <lineage>
        <taxon>Eukaryota</taxon>
        <taxon>Metazoa</taxon>
        <taxon>Spiralia</taxon>
        <taxon>Gnathifera</taxon>
        <taxon>Rotifera</taxon>
        <taxon>Eurotatoria</taxon>
        <taxon>Bdelloidea</taxon>
        <taxon>Adinetida</taxon>
        <taxon>Adinetidae</taxon>
        <taxon>Adineta</taxon>
    </lineage>
</organism>
<keyword evidence="4" id="KW-1185">Reference proteome</keyword>